<dbReference type="EMBL" id="QMQV01000013">
    <property type="protein sequence ID" value="RLE50091.1"/>
    <property type="molecule type" value="Genomic_DNA"/>
</dbReference>
<sequence>MSKRRRSPFSFFDDFFKEFDEIFEKLESGAFAAEGSGGYSITVTYDNIGRPVVHVETHGDVDKEALRREIEEKYPGARIVGLEGEERRIRFIDEEEEEKRKPLVREVDVSSEEDRKDKRERGFRIRVE</sequence>
<evidence type="ECO:0000313" key="2">
    <source>
        <dbReference type="EMBL" id="RLE50091.1"/>
    </source>
</evidence>
<evidence type="ECO:0000256" key="1">
    <source>
        <dbReference type="SAM" id="MobiDB-lite"/>
    </source>
</evidence>
<proteinExistence type="predicted"/>
<gene>
    <name evidence="2" type="ORF">DRJ31_02475</name>
</gene>
<organism evidence="2 3">
    <name type="scientific">Thermoproteota archaeon</name>
    <dbReference type="NCBI Taxonomy" id="2056631"/>
    <lineage>
        <taxon>Archaea</taxon>
        <taxon>Thermoproteota</taxon>
    </lineage>
</organism>
<dbReference type="Proteomes" id="UP000278475">
    <property type="component" value="Unassembled WGS sequence"/>
</dbReference>
<evidence type="ECO:0000313" key="3">
    <source>
        <dbReference type="Proteomes" id="UP000278475"/>
    </source>
</evidence>
<protein>
    <submittedName>
        <fullName evidence="2">Uncharacterized protein</fullName>
    </submittedName>
</protein>
<accession>A0A497ET45</accession>
<feature type="region of interest" description="Disordered" evidence="1">
    <location>
        <begin position="97"/>
        <end position="128"/>
    </location>
</feature>
<name>A0A497ET45_9CREN</name>
<dbReference type="AlphaFoldDB" id="A0A497ET45"/>
<comment type="caution">
    <text evidence="2">The sequence shown here is derived from an EMBL/GenBank/DDBJ whole genome shotgun (WGS) entry which is preliminary data.</text>
</comment>
<reference evidence="2 3" key="1">
    <citation type="submission" date="2018-06" db="EMBL/GenBank/DDBJ databases">
        <title>Extensive metabolic versatility and redundancy in microbially diverse, dynamic hydrothermal sediments.</title>
        <authorList>
            <person name="Dombrowski N."/>
            <person name="Teske A."/>
            <person name="Baker B.J."/>
        </authorList>
    </citation>
    <scope>NUCLEOTIDE SEQUENCE [LARGE SCALE GENOMIC DNA]</scope>
    <source>
        <strain evidence="2">B66_G16</strain>
    </source>
</reference>